<feature type="region of interest" description="Disordered" evidence="5">
    <location>
        <begin position="1"/>
        <end position="124"/>
    </location>
</feature>
<feature type="compositionally biased region" description="Basic and acidic residues" evidence="5">
    <location>
        <begin position="12"/>
        <end position="26"/>
    </location>
</feature>
<evidence type="ECO:0000256" key="1">
    <source>
        <dbReference type="ARBA" id="ARBA00022723"/>
    </source>
</evidence>
<dbReference type="SMART" id="SM00575">
    <property type="entry name" value="ZnF_PMZ"/>
    <property type="match status" value="1"/>
</dbReference>
<gene>
    <name evidence="7" type="ORF">U9M48_019495</name>
</gene>
<dbReference type="EMBL" id="CP144748">
    <property type="protein sequence ID" value="WVZ70861.1"/>
    <property type="molecule type" value="Genomic_DNA"/>
</dbReference>
<dbReference type="PANTHER" id="PTHR47718:SF18">
    <property type="entry name" value="PROTEIN FAR1-RELATED SEQUENCE 5-LIKE"/>
    <property type="match status" value="1"/>
</dbReference>
<dbReference type="Pfam" id="PF04434">
    <property type="entry name" value="SWIM"/>
    <property type="match status" value="1"/>
</dbReference>
<feature type="compositionally biased region" description="Basic and acidic residues" evidence="5">
    <location>
        <begin position="758"/>
        <end position="770"/>
    </location>
</feature>
<dbReference type="InterPro" id="IPR004330">
    <property type="entry name" value="FAR1_DNA_bnd_dom"/>
</dbReference>
<dbReference type="AlphaFoldDB" id="A0AAQ3TDA4"/>
<dbReference type="GO" id="GO:0008270">
    <property type="term" value="F:zinc ion binding"/>
    <property type="evidence" value="ECO:0007669"/>
    <property type="project" value="UniProtKB-KW"/>
</dbReference>
<protein>
    <recommendedName>
        <fullName evidence="6">SWIM-type domain-containing protein</fullName>
    </recommendedName>
</protein>
<reference evidence="7 8" key="1">
    <citation type="submission" date="2024-02" db="EMBL/GenBank/DDBJ databases">
        <title>High-quality chromosome-scale genome assembly of Pensacola bahiagrass (Paspalum notatum Flugge var. saurae).</title>
        <authorList>
            <person name="Vega J.M."/>
            <person name="Podio M."/>
            <person name="Orjuela J."/>
            <person name="Siena L.A."/>
            <person name="Pessino S.C."/>
            <person name="Combes M.C."/>
            <person name="Mariac C."/>
            <person name="Albertini E."/>
            <person name="Pupilli F."/>
            <person name="Ortiz J.P.A."/>
            <person name="Leblanc O."/>
        </authorList>
    </citation>
    <scope>NUCLEOTIDE SEQUENCE [LARGE SCALE GENOMIC DNA]</scope>
    <source>
        <strain evidence="7">R1</strain>
        <tissue evidence="7">Leaf</tissue>
    </source>
</reference>
<organism evidence="7 8">
    <name type="scientific">Paspalum notatum var. saurae</name>
    <dbReference type="NCBI Taxonomy" id="547442"/>
    <lineage>
        <taxon>Eukaryota</taxon>
        <taxon>Viridiplantae</taxon>
        <taxon>Streptophyta</taxon>
        <taxon>Embryophyta</taxon>
        <taxon>Tracheophyta</taxon>
        <taxon>Spermatophyta</taxon>
        <taxon>Magnoliopsida</taxon>
        <taxon>Liliopsida</taxon>
        <taxon>Poales</taxon>
        <taxon>Poaceae</taxon>
        <taxon>PACMAD clade</taxon>
        <taxon>Panicoideae</taxon>
        <taxon>Andropogonodae</taxon>
        <taxon>Paspaleae</taxon>
        <taxon>Paspalinae</taxon>
        <taxon>Paspalum</taxon>
    </lineage>
</organism>
<keyword evidence="3" id="KW-0862">Zinc</keyword>
<feature type="region of interest" description="Disordered" evidence="5">
    <location>
        <begin position="136"/>
        <end position="157"/>
    </location>
</feature>
<feature type="compositionally biased region" description="Basic and acidic residues" evidence="5">
    <location>
        <begin position="82"/>
        <end position="94"/>
    </location>
</feature>
<accession>A0AAQ3TDA4</accession>
<feature type="region of interest" description="Disordered" evidence="5">
    <location>
        <begin position="743"/>
        <end position="770"/>
    </location>
</feature>
<feature type="compositionally biased region" description="Gly residues" evidence="5">
    <location>
        <begin position="45"/>
        <end position="60"/>
    </location>
</feature>
<dbReference type="Proteomes" id="UP001341281">
    <property type="component" value="Chromosome 04"/>
</dbReference>
<keyword evidence="2 4" id="KW-0863">Zinc-finger</keyword>
<evidence type="ECO:0000259" key="6">
    <source>
        <dbReference type="PROSITE" id="PS50966"/>
    </source>
</evidence>
<evidence type="ECO:0000256" key="4">
    <source>
        <dbReference type="PROSITE-ProRule" id="PRU00325"/>
    </source>
</evidence>
<evidence type="ECO:0000256" key="2">
    <source>
        <dbReference type="ARBA" id="ARBA00022771"/>
    </source>
</evidence>
<dbReference type="InterPro" id="IPR006564">
    <property type="entry name" value="Znf_PMZ"/>
</dbReference>
<evidence type="ECO:0000256" key="3">
    <source>
        <dbReference type="ARBA" id="ARBA00022833"/>
    </source>
</evidence>
<keyword evidence="8" id="KW-1185">Reference proteome</keyword>
<dbReference type="Pfam" id="PF10551">
    <property type="entry name" value="MULE"/>
    <property type="match status" value="1"/>
</dbReference>
<keyword evidence="1" id="KW-0479">Metal-binding</keyword>
<evidence type="ECO:0000313" key="7">
    <source>
        <dbReference type="EMBL" id="WVZ70861.1"/>
    </source>
</evidence>
<dbReference type="InterPro" id="IPR007527">
    <property type="entry name" value="Znf_SWIM"/>
</dbReference>
<dbReference type="PANTHER" id="PTHR47718">
    <property type="entry name" value="OS01G0519700 PROTEIN"/>
    <property type="match status" value="1"/>
</dbReference>
<dbReference type="Pfam" id="PF03101">
    <property type="entry name" value="FAR1"/>
    <property type="match status" value="1"/>
</dbReference>
<dbReference type="InterPro" id="IPR018289">
    <property type="entry name" value="MULE_transposase_dom"/>
</dbReference>
<dbReference type="PROSITE" id="PS50966">
    <property type="entry name" value="ZF_SWIM"/>
    <property type="match status" value="1"/>
</dbReference>
<name>A0AAQ3TDA4_PASNO</name>
<evidence type="ECO:0000256" key="5">
    <source>
        <dbReference type="SAM" id="MobiDB-lite"/>
    </source>
</evidence>
<feature type="compositionally biased region" description="Low complexity" evidence="5">
    <location>
        <begin position="138"/>
        <end position="152"/>
    </location>
</feature>
<feature type="domain" description="SWIM-type" evidence="6">
    <location>
        <begin position="595"/>
        <end position="631"/>
    </location>
</feature>
<sequence length="770" mass="85809">MKKMTGGAGLSARERERERAGEERARRPAGPFGWRAARGALGRCGSEGEGGGAGPTGLGRGVKKRKGERELGRPGHWADSGQKGEGEGKVEKETFLGSGQGGGSPPAPSGLQAQGFGGGAHDFGADLRLMRDSKDKPSVVAVGGSVTSGVSERSGDCGGGVDIDDSYKAEQLANDIFATVDLLLTGSLYTPQCDKSLQPVIGMTFDDIESAKQFYTAYAAHAGFLVRMGQHQTKNGLVMNKRFYCSREGFRKAQDETQSEPECSGKRKYERKITRCGCLAMIAIKRTKENAYCFLRVGLGGFENVGCTLRDLQNYHGKLSTNEYNIIFTPFTGLNHQKANVLFGAALLSDEKIESYTWLFKTFLNAMGGVEPALIIIDEDGSMKAAIQNVFVTAIHRLCMWHILRKVCDKVGPELKEDDEFHSSLSLCIWSSETPEEFEERWARIMIQLDLEHHEWFAGTGRFDIRSSWVPAYFRDIPLSGLLRTTSRSESANSYFSRFIGFKHALVEFWLRFGTALEDQQHKELEADNVTLHTTPILKTSWGMEKHGSEVFTHEVFAEFQQELLAAREYCIFESMQQDEELKTMRVANNSKKVRVVQLNTSTMFASCSCMLFETHGIPCRHVIHVLRSSKMDELPSTYILKRFRKDCKKEPIFCPNGMLLEERTNTPVNPVLQKLISDTSNKMESLLIQAKHSLDAMQILRDGVFAIGDKISDMVSAKELSTIEEFEEFLGCPIPVQVDIHPPNDIRSKGRIKRIKGHADKGQQKNKNE</sequence>
<proteinExistence type="predicted"/>
<evidence type="ECO:0000313" key="8">
    <source>
        <dbReference type="Proteomes" id="UP001341281"/>
    </source>
</evidence>